<keyword evidence="3 5" id="KW-1133">Transmembrane helix</keyword>
<dbReference type="Proteomes" id="UP001220964">
    <property type="component" value="Unassembled WGS sequence"/>
</dbReference>
<keyword evidence="4 5" id="KW-0472">Membrane</keyword>
<dbReference type="RefSeq" id="WP_275566736.1">
    <property type="nucleotide sequence ID" value="NZ_JARGYC010000015.1"/>
</dbReference>
<proteinExistence type="predicted"/>
<dbReference type="SUPFAM" id="SSF161084">
    <property type="entry name" value="MAPEG domain-like"/>
    <property type="match status" value="1"/>
</dbReference>
<name>A0AAE3T8D7_9RHOB</name>
<comment type="caution">
    <text evidence="6">The sequence shown here is derived from an EMBL/GenBank/DDBJ whole genome shotgun (WGS) entry which is preliminary data.</text>
</comment>
<protein>
    <submittedName>
        <fullName evidence="6">MAPEG family protein</fullName>
    </submittedName>
</protein>
<evidence type="ECO:0000313" key="6">
    <source>
        <dbReference type="EMBL" id="MDF0600593.1"/>
    </source>
</evidence>
<keyword evidence="2 5" id="KW-0812">Transmembrane</keyword>
<evidence type="ECO:0000256" key="5">
    <source>
        <dbReference type="SAM" id="Phobius"/>
    </source>
</evidence>
<feature type="transmembrane region" description="Helical" evidence="5">
    <location>
        <begin position="140"/>
        <end position="161"/>
    </location>
</feature>
<dbReference type="EMBL" id="JARGYC010000015">
    <property type="protein sequence ID" value="MDF0600593.1"/>
    <property type="molecule type" value="Genomic_DNA"/>
</dbReference>
<dbReference type="Pfam" id="PF01124">
    <property type="entry name" value="MAPEG"/>
    <property type="match status" value="1"/>
</dbReference>
<feature type="transmembrane region" description="Helical" evidence="5">
    <location>
        <begin position="38"/>
        <end position="59"/>
    </location>
</feature>
<accession>A0AAE3T8D7</accession>
<dbReference type="AlphaFoldDB" id="A0AAE3T8D7"/>
<sequence>MSKQRKILIGMAGGVVWSVLLIWIGSTMVSVPTMMRQLVQPFYALGPGIALVAIIGTIATRRFLTPDLIDGETPPPGSRTEIDLRVLRNTVEQAVVALCIWPAISILLYTDGPGVVLALTAGFPAARLVFWYGYHKSPPLRAFGFAATAYPTVLALLWALLLRVF</sequence>
<dbReference type="GO" id="GO:0016020">
    <property type="term" value="C:membrane"/>
    <property type="evidence" value="ECO:0007669"/>
    <property type="project" value="UniProtKB-SubCell"/>
</dbReference>
<keyword evidence="7" id="KW-1185">Reference proteome</keyword>
<gene>
    <name evidence="6" type="ORF">P1J78_07620</name>
</gene>
<feature type="transmembrane region" description="Helical" evidence="5">
    <location>
        <begin position="7"/>
        <end position="26"/>
    </location>
</feature>
<dbReference type="InterPro" id="IPR001129">
    <property type="entry name" value="Membr-assoc_MAPEG"/>
</dbReference>
<evidence type="ECO:0000313" key="7">
    <source>
        <dbReference type="Proteomes" id="UP001220964"/>
    </source>
</evidence>
<dbReference type="Gene3D" id="1.20.120.550">
    <property type="entry name" value="Membrane associated eicosanoid/glutathione metabolism-like domain"/>
    <property type="match status" value="1"/>
</dbReference>
<evidence type="ECO:0000256" key="4">
    <source>
        <dbReference type="ARBA" id="ARBA00023136"/>
    </source>
</evidence>
<organism evidence="6 7">
    <name type="scientific">Psychromarinibacter sediminicola</name>
    <dbReference type="NCBI Taxonomy" id="3033385"/>
    <lineage>
        <taxon>Bacteria</taxon>
        <taxon>Pseudomonadati</taxon>
        <taxon>Pseudomonadota</taxon>
        <taxon>Alphaproteobacteria</taxon>
        <taxon>Rhodobacterales</taxon>
        <taxon>Paracoccaceae</taxon>
        <taxon>Psychromarinibacter</taxon>
    </lineage>
</organism>
<dbReference type="InterPro" id="IPR023352">
    <property type="entry name" value="MAPEG-like_dom_sf"/>
</dbReference>
<evidence type="ECO:0000256" key="3">
    <source>
        <dbReference type="ARBA" id="ARBA00022989"/>
    </source>
</evidence>
<feature type="transmembrane region" description="Helical" evidence="5">
    <location>
        <begin position="91"/>
        <end position="109"/>
    </location>
</feature>
<evidence type="ECO:0000256" key="1">
    <source>
        <dbReference type="ARBA" id="ARBA00004370"/>
    </source>
</evidence>
<evidence type="ECO:0000256" key="2">
    <source>
        <dbReference type="ARBA" id="ARBA00022692"/>
    </source>
</evidence>
<comment type="subcellular location">
    <subcellularLocation>
        <location evidence="1">Membrane</location>
    </subcellularLocation>
</comment>
<reference evidence="6" key="1">
    <citation type="submission" date="2023-03" db="EMBL/GenBank/DDBJ databases">
        <title>Multiphase analysis and comparison of six strains from genera Psychromarinibacter, Lutimaribacter, and Maritimibacter, including a novel species: Psychromarinibacter sediminicola sp. nov.</title>
        <authorList>
            <person name="Wang Y.-H."/>
            <person name="Ye M.-Q."/>
            <person name="Du Z.-J."/>
        </authorList>
    </citation>
    <scope>NUCLEOTIDE SEQUENCE</scope>
    <source>
        <strain evidence="6">C21-152</strain>
    </source>
</reference>